<comment type="function">
    <text evidence="4">This protein is involved in the repair of mismatches in DNA. It is required for dam-dependent methyl-directed DNA mismatch repair. May act as a 'molecular matchmaker', a protein that promotes the formation of a stable complex between two or more DNA-binding proteins in an ATP-dependent manner without itself being part of a final effector complex.</text>
</comment>
<dbReference type="InterPro" id="IPR020568">
    <property type="entry name" value="Ribosomal_Su5_D2-typ_SF"/>
</dbReference>
<dbReference type="Gene3D" id="3.30.1540.20">
    <property type="entry name" value="MutL, C-terminal domain, dimerisation subdomain"/>
    <property type="match status" value="1"/>
</dbReference>
<dbReference type="NCBIfam" id="TIGR00585">
    <property type="entry name" value="mutl"/>
    <property type="match status" value="1"/>
</dbReference>
<dbReference type="PANTHER" id="PTHR10073">
    <property type="entry name" value="DNA MISMATCH REPAIR PROTEIN MLH, PMS, MUTL"/>
    <property type="match status" value="1"/>
</dbReference>
<comment type="caution">
    <text evidence="7">The sequence shown here is derived from an EMBL/GenBank/DDBJ whole genome shotgun (WGS) entry which is preliminary data.</text>
</comment>
<evidence type="ECO:0000256" key="2">
    <source>
        <dbReference type="ARBA" id="ARBA00022763"/>
    </source>
</evidence>
<organism evidence="7 8">
    <name type="scientific">Caloranaerobacter azorensis H53214</name>
    <dbReference type="NCBI Taxonomy" id="1156417"/>
    <lineage>
        <taxon>Bacteria</taxon>
        <taxon>Bacillati</taxon>
        <taxon>Bacillota</taxon>
        <taxon>Tissierellia</taxon>
        <taxon>Tissierellales</taxon>
        <taxon>Thermohalobacteraceae</taxon>
        <taxon>Caloranaerobacter</taxon>
    </lineage>
</organism>
<dbReference type="InterPro" id="IPR014721">
    <property type="entry name" value="Ribsml_uS5_D2-typ_fold_subgr"/>
</dbReference>
<dbReference type="InterPro" id="IPR042121">
    <property type="entry name" value="MutL_C_regsub"/>
</dbReference>
<evidence type="ECO:0000256" key="1">
    <source>
        <dbReference type="ARBA" id="ARBA00006082"/>
    </source>
</evidence>
<dbReference type="CDD" id="cd16926">
    <property type="entry name" value="HATPase_MutL-MLH-PMS-like"/>
    <property type="match status" value="1"/>
</dbReference>
<dbReference type="Pfam" id="PF13589">
    <property type="entry name" value="HATPase_c_3"/>
    <property type="match status" value="1"/>
</dbReference>
<feature type="domain" description="MutL C-terminal dimerisation" evidence="5">
    <location>
        <begin position="432"/>
        <end position="578"/>
    </location>
</feature>
<dbReference type="SUPFAM" id="SSF55874">
    <property type="entry name" value="ATPase domain of HSP90 chaperone/DNA topoisomerase II/histidine kinase"/>
    <property type="match status" value="1"/>
</dbReference>
<dbReference type="Gene3D" id="3.30.1370.100">
    <property type="entry name" value="MutL, C-terminal domain, regulatory subdomain"/>
    <property type="match status" value="1"/>
</dbReference>
<dbReference type="RefSeq" id="WP_035163572.1">
    <property type="nucleotide sequence ID" value="NZ_AZTB01000032.1"/>
</dbReference>
<dbReference type="InterPro" id="IPR042120">
    <property type="entry name" value="MutL_C_dimsub"/>
</dbReference>
<dbReference type="InterPro" id="IPR014762">
    <property type="entry name" value="DNA_mismatch_repair_CS"/>
</dbReference>
<dbReference type="InterPro" id="IPR036890">
    <property type="entry name" value="HATPase_C_sf"/>
</dbReference>
<comment type="similarity">
    <text evidence="1 4">Belongs to the DNA mismatch repair MutL/HexB family.</text>
</comment>
<dbReference type="GO" id="GO:0032300">
    <property type="term" value="C:mismatch repair complex"/>
    <property type="evidence" value="ECO:0007669"/>
    <property type="project" value="InterPro"/>
</dbReference>
<evidence type="ECO:0000259" key="5">
    <source>
        <dbReference type="SMART" id="SM00853"/>
    </source>
</evidence>
<dbReference type="SMART" id="SM01340">
    <property type="entry name" value="DNA_mis_repair"/>
    <property type="match status" value="1"/>
</dbReference>
<dbReference type="FunFam" id="3.30.565.10:FF:000003">
    <property type="entry name" value="DNA mismatch repair endonuclease MutL"/>
    <property type="match status" value="1"/>
</dbReference>
<dbReference type="SUPFAM" id="SSF118116">
    <property type="entry name" value="DNA mismatch repair protein MutL"/>
    <property type="match status" value="1"/>
</dbReference>
<dbReference type="CDD" id="cd00782">
    <property type="entry name" value="MutL_Trans"/>
    <property type="match status" value="1"/>
</dbReference>
<dbReference type="GO" id="GO:0140664">
    <property type="term" value="F:ATP-dependent DNA damage sensor activity"/>
    <property type="evidence" value="ECO:0007669"/>
    <property type="project" value="InterPro"/>
</dbReference>
<dbReference type="HAMAP" id="MF_00149">
    <property type="entry name" value="DNA_mis_repair"/>
    <property type="match status" value="1"/>
</dbReference>
<dbReference type="InterPro" id="IPR038973">
    <property type="entry name" value="MutL/Mlh/Pms-like"/>
</dbReference>
<dbReference type="GO" id="GO:0005524">
    <property type="term" value="F:ATP binding"/>
    <property type="evidence" value="ECO:0007669"/>
    <property type="project" value="InterPro"/>
</dbReference>
<dbReference type="GO" id="GO:0016887">
    <property type="term" value="F:ATP hydrolysis activity"/>
    <property type="evidence" value="ECO:0007669"/>
    <property type="project" value="InterPro"/>
</dbReference>
<name>A0A096CUN6_9FIRM</name>
<dbReference type="AlphaFoldDB" id="A0A096CUN6"/>
<accession>A0A096CUN6</accession>
<dbReference type="InterPro" id="IPR002099">
    <property type="entry name" value="MutL/Mlh/PMS"/>
</dbReference>
<evidence type="ECO:0000313" key="7">
    <source>
        <dbReference type="EMBL" id="KGG80264.1"/>
    </source>
</evidence>
<dbReference type="Pfam" id="PF08676">
    <property type="entry name" value="MutL_C"/>
    <property type="match status" value="1"/>
</dbReference>
<dbReference type="SUPFAM" id="SSF54211">
    <property type="entry name" value="Ribosomal protein S5 domain 2-like"/>
    <property type="match status" value="1"/>
</dbReference>
<protein>
    <recommendedName>
        <fullName evidence="4">DNA mismatch repair protein MutL</fullName>
    </recommendedName>
</protein>
<dbReference type="InterPro" id="IPR037198">
    <property type="entry name" value="MutL_C_sf"/>
</dbReference>
<feature type="domain" description="DNA mismatch repair protein S5" evidence="6">
    <location>
        <begin position="209"/>
        <end position="327"/>
    </location>
</feature>
<dbReference type="GO" id="GO:0030983">
    <property type="term" value="F:mismatched DNA binding"/>
    <property type="evidence" value="ECO:0007669"/>
    <property type="project" value="InterPro"/>
</dbReference>
<evidence type="ECO:0000259" key="6">
    <source>
        <dbReference type="SMART" id="SM01340"/>
    </source>
</evidence>
<sequence>MSRIKILDETTINKIAAGEIIERPASVVKELVENSIDAGATSITIEIKGYGKDYIRVTDNGVGIESDDLEIAFMRHTTSKISKIEDLEKIKSLGFRGEALASISAVSQLKVITKTDNNLIGNQIVLHGGRVISREEVGCPKGTTVIVTNLFYNTPVRAKFLKSESKETLKINDTIYKLALSNPNISFKYIKDNKVIFKTRGNGNDEDVIYNLFGRNFLSPLIRINYKDNNFLMKGFISEPSFTRGNRSHQYFFVNNRYIKSNLLSKTIESAYGTLLPSNRFPVIILYLFVPPYEIDVNIHPTKTEVRFKNEKEICSTIYDTVKKLLKKEDIIPQMNITNKDNVQETQINFIDNLSTKSNYNKEVSNFLVGKNSKINYEKPIDNKIKKDFNISSNDEVLKNRQVITNTLIKENKEKLIEKENKQKFSIDNIQIIGTLFSTYILAEDKLNAILYIIDQHAAHERIMFEKLKRQLKNQIIISQQMLVPEIINLTFNEYKKVELNLEIFNKLGFTIEPFGKYSIVLRSVPVIFNKPNAKQLFLDILDNLENFDSKLESNYDLRLEKIMKLACTSSIKAGDKIDELEISSLIKELFKTENPYTCPHGRPTIIKLTQSELEKKFKRT</sequence>
<proteinExistence type="inferred from homology"/>
<dbReference type="PROSITE" id="PS00058">
    <property type="entry name" value="DNA_MISMATCH_REPAIR_1"/>
    <property type="match status" value="1"/>
</dbReference>
<dbReference type="STRING" id="1156417.Y919_07135"/>
<evidence type="ECO:0000313" key="8">
    <source>
        <dbReference type="Proteomes" id="UP000029622"/>
    </source>
</evidence>
<dbReference type="Gene3D" id="3.30.565.10">
    <property type="entry name" value="Histidine kinase-like ATPase, C-terminal domain"/>
    <property type="match status" value="1"/>
</dbReference>
<dbReference type="Pfam" id="PF01119">
    <property type="entry name" value="DNA_mis_repair"/>
    <property type="match status" value="1"/>
</dbReference>
<evidence type="ECO:0000256" key="4">
    <source>
        <dbReference type="HAMAP-Rule" id="MF_00149"/>
    </source>
</evidence>
<dbReference type="InterPro" id="IPR014790">
    <property type="entry name" value="MutL_C"/>
</dbReference>
<dbReference type="InterPro" id="IPR020667">
    <property type="entry name" value="DNA_mismatch_repair_MutL"/>
</dbReference>
<dbReference type="EMBL" id="AZTB01000032">
    <property type="protein sequence ID" value="KGG80264.1"/>
    <property type="molecule type" value="Genomic_DNA"/>
</dbReference>
<dbReference type="InterPro" id="IPR013507">
    <property type="entry name" value="DNA_mismatch_S5_2-like"/>
</dbReference>
<dbReference type="Proteomes" id="UP000029622">
    <property type="component" value="Unassembled WGS sequence"/>
</dbReference>
<keyword evidence="2 4" id="KW-0227">DNA damage</keyword>
<dbReference type="PANTHER" id="PTHR10073:SF12">
    <property type="entry name" value="DNA MISMATCH REPAIR PROTEIN MLH1"/>
    <property type="match status" value="1"/>
</dbReference>
<gene>
    <name evidence="4" type="primary">mutL</name>
    <name evidence="7" type="ORF">Y919_07135</name>
</gene>
<dbReference type="SMART" id="SM00853">
    <property type="entry name" value="MutL_C"/>
    <property type="match status" value="1"/>
</dbReference>
<dbReference type="GO" id="GO:0006298">
    <property type="term" value="P:mismatch repair"/>
    <property type="evidence" value="ECO:0007669"/>
    <property type="project" value="UniProtKB-UniRule"/>
</dbReference>
<evidence type="ECO:0000256" key="3">
    <source>
        <dbReference type="ARBA" id="ARBA00023204"/>
    </source>
</evidence>
<keyword evidence="3 4" id="KW-0234">DNA repair</keyword>
<reference evidence="7 8" key="1">
    <citation type="submission" date="2013-12" db="EMBL/GenBank/DDBJ databases">
        <title>Draft genome sequence of Caloranaerobacter sp. H53214.</title>
        <authorList>
            <person name="Jiang L.J."/>
            <person name="Shao Z.Z."/>
            <person name="Long M.N."/>
        </authorList>
    </citation>
    <scope>NUCLEOTIDE SEQUENCE [LARGE SCALE GENOMIC DNA]</scope>
    <source>
        <strain evidence="7 8">H53214</strain>
    </source>
</reference>
<dbReference type="Gene3D" id="3.30.230.10">
    <property type="match status" value="1"/>
</dbReference>